<organism evidence="1 2">
    <name type="scientific">Symbiodinium natans</name>
    <dbReference type="NCBI Taxonomy" id="878477"/>
    <lineage>
        <taxon>Eukaryota</taxon>
        <taxon>Sar</taxon>
        <taxon>Alveolata</taxon>
        <taxon>Dinophyceae</taxon>
        <taxon>Suessiales</taxon>
        <taxon>Symbiodiniaceae</taxon>
        <taxon>Symbiodinium</taxon>
    </lineage>
</organism>
<evidence type="ECO:0000313" key="2">
    <source>
        <dbReference type="Proteomes" id="UP000604046"/>
    </source>
</evidence>
<accession>A0A812V040</accession>
<keyword evidence="2" id="KW-1185">Reference proteome</keyword>
<reference evidence="1" key="1">
    <citation type="submission" date="2021-02" db="EMBL/GenBank/DDBJ databases">
        <authorList>
            <person name="Dougan E. K."/>
            <person name="Rhodes N."/>
            <person name="Thang M."/>
            <person name="Chan C."/>
        </authorList>
    </citation>
    <scope>NUCLEOTIDE SEQUENCE</scope>
</reference>
<proteinExistence type="predicted"/>
<comment type="caution">
    <text evidence="1">The sequence shown here is derived from an EMBL/GenBank/DDBJ whole genome shotgun (WGS) entry which is preliminary data.</text>
</comment>
<dbReference type="Proteomes" id="UP000604046">
    <property type="component" value="Unassembled WGS sequence"/>
</dbReference>
<sequence>MQPVYQLLADPAGHPATMGAAGNIGFPERLDGTCRERSLQTSVAEQSWTYFAAQPLPTPLSLLCVHRALCWSLRALLVLGFTARCKTLQDVVTRDSSCPARDVRIAAELPARCDEALLQSMGAPILLLLAAFVGDDAFSRRIPEPQVWNSPAR</sequence>
<name>A0A812V040_9DINO</name>
<dbReference type="EMBL" id="CAJNDS010002779">
    <property type="protein sequence ID" value="CAE7594029.1"/>
    <property type="molecule type" value="Genomic_DNA"/>
</dbReference>
<gene>
    <name evidence="1" type="ORF">SNAT2548_LOCUS33810</name>
</gene>
<dbReference type="AlphaFoldDB" id="A0A812V040"/>
<evidence type="ECO:0000313" key="1">
    <source>
        <dbReference type="EMBL" id="CAE7594029.1"/>
    </source>
</evidence>
<protein>
    <submittedName>
        <fullName evidence="1">Uncharacterized protein</fullName>
    </submittedName>
</protein>